<dbReference type="VEuPathDB" id="FungiDB:FOXG_21914"/>
<evidence type="ECO:0000313" key="2">
    <source>
        <dbReference type="Proteomes" id="UP000009097"/>
    </source>
</evidence>
<dbReference type="EMBL" id="DS231721">
    <property type="protein sequence ID" value="KNB17391.1"/>
    <property type="molecule type" value="Genomic_DNA"/>
</dbReference>
<dbReference type="AlphaFoldDB" id="A0A0J9W3G1"/>
<dbReference type="GeneID" id="28962620"/>
<dbReference type="KEGG" id="fox:FOXG_21914"/>
<protein>
    <submittedName>
        <fullName evidence="1">Uncharacterized protein</fullName>
    </submittedName>
</protein>
<dbReference type="RefSeq" id="XP_018255436.1">
    <property type="nucleotide sequence ID" value="XM_018402293.1"/>
</dbReference>
<accession>A0A0J9W3G1</accession>
<sequence>MASSFSVHRRPWYRDTHHDEGNLHDASGVTNVKADTSTQLRTFFQVAKLYGFWRSLSPSHQTISLSLCVCEPPSSSSLTELFSLACFSGSREALSLAWLARLWLVRLARLCSSAGVGIKPMLLGISASWPSAIASRVFSSRVGSRVKA</sequence>
<proteinExistence type="predicted"/>
<gene>
    <name evidence="1" type="ORF">FOXG_21914</name>
</gene>
<evidence type="ECO:0000313" key="1">
    <source>
        <dbReference type="EMBL" id="KNB17391.1"/>
    </source>
</evidence>
<reference evidence="1" key="1">
    <citation type="submission" date="2007-04" db="EMBL/GenBank/DDBJ databases">
        <authorList>
            <consortium name="The Broad Institute Genome Sequencing Platform"/>
            <person name="Birren B."/>
            <person name="Lander E."/>
            <person name="Galagan J."/>
            <person name="Nusbaum C."/>
            <person name="Devon K."/>
            <person name="Ma L.-J."/>
            <person name="Jaffe D."/>
            <person name="Butler J."/>
            <person name="Alvarez P."/>
            <person name="Gnerre S."/>
            <person name="Grabherr M."/>
            <person name="Kleber M."/>
            <person name="Mauceli E."/>
            <person name="Brockman W."/>
            <person name="MacCallum I.A."/>
            <person name="Young S."/>
            <person name="LaButti K."/>
            <person name="DeCaprio D."/>
            <person name="Crawford M."/>
            <person name="Koehrsen M."/>
            <person name="Engels R."/>
            <person name="Montgomery P."/>
            <person name="Pearson M."/>
            <person name="Howarth C."/>
            <person name="Larson L."/>
            <person name="White J."/>
            <person name="O'Leary S."/>
            <person name="Kodira C."/>
            <person name="Zeng Q."/>
            <person name="Yandava C."/>
            <person name="Alvarado L."/>
            <person name="Kistler C."/>
            <person name="Shim W.-B."/>
            <person name="Kang S."/>
            <person name="Woloshuk C."/>
        </authorList>
    </citation>
    <scope>NUCLEOTIDE SEQUENCE</scope>
    <source>
        <strain evidence="1">4287</strain>
    </source>
</reference>
<name>A0A0J9W3G1_FUSO4</name>
<reference evidence="1" key="2">
    <citation type="journal article" date="2010" name="Nature">
        <title>Comparative genomics reveals mobile pathogenicity chromosomes in Fusarium.</title>
        <authorList>
            <person name="Ma L.J."/>
            <person name="van der Does H.C."/>
            <person name="Borkovich K.A."/>
            <person name="Coleman J.J."/>
            <person name="Daboussi M.J."/>
            <person name="Di Pietro A."/>
            <person name="Dufresne M."/>
            <person name="Freitag M."/>
            <person name="Grabherr M."/>
            <person name="Henrissat B."/>
            <person name="Houterman P.M."/>
            <person name="Kang S."/>
            <person name="Shim W.B."/>
            <person name="Woloshuk C."/>
            <person name="Xie X."/>
            <person name="Xu J.R."/>
            <person name="Antoniw J."/>
            <person name="Baker S.E."/>
            <person name="Bluhm B.H."/>
            <person name="Breakspear A."/>
            <person name="Brown D.W."/>
            <person name="Butchko R.A."/>
            <person name="Chapman S."/>
            <person name="Coulson R."/>
            <person name="Coutinho P.M."/>
            <person name="Danchin E.G."/>
            <person name="Diener A."/>
            <person name="Gale L.R."/>
            <person name="Gardiner D.M."/>
            <person name="Goff S."/>
            <person name="Hammond-Kosack K.E."/>
            <person name="Hilburn K."/>
            <person name="Hua-Van A."/>
            <person name="Jonkers W."/>
            <person name="Kazan K."/>
            <person name="Kodira C.D."/>
            <person name="Koehrsen M."/>
            <person name="Kumar L."/>
            <person name="Lee Y.H."/>
            <person name="Li L."/>
            <person name="Manners J.M."/>
            <person name="Miranda-Saavedra D."/>
            <person name="Mukherjee M."/>
            <person name="Park G."/>
            <person name="Park J."/>
            <person name="Park S.Y."/>
            <person name="Proctor R.H."/>
            <person name="Regev A."/>
            <person name="Ruiz-Roldan M.C."/>
            <person name="Sain D."/>
            <person name="Sakthikumar S."/>
            <person name="Sykes S."/>
            <person name="Schwartz D.C."/>
            <person name="Turgeon B.G."/>
            <person name="Wapinski I."/>
            <person name="Yoder O."/>
            <person name="Young S."/>
            <person name="Zeng Q."/>
            <person name="Zhou S."/>
            <person name="Galagan J."/>
            <person name="Cuomo C.A."/>
            <person name="Kistler H.C."/>
            <person name="Rep M."/>
        </authorList>
    </citation>
    <scope>NUCLEOTIDE SEQUENCE [LARGE SCALE GENOMIC DNA]</scope>
    <source>
        <strain evidence="1">4287</strain>
    </source>
</reference>
<dbReference type="Proteomes" id="UP000009097">
    <property type="component" value="Unassembled WGS sequence"/>
</dbReference>
<organism evidence="1 2">
    <name type="scientific">Fusarium oxysporum f. sp. lycopersici (strain 4287 / CBS 123668 / FGSC 9935 / NRRL 34936)</name>
    <name type="common">Fusarium vascular wilt of tomato</name>
    <dbReference type="NCBI Taxonomy" id="426428"/>
    <lineage>
        <taxon>Eukaryota</taxon>
        <taxon>Fungi</taxon>
        <taxon>Dikarya</taxon>
        <taxon>Ascomycota</taxon>
        <taxon>Pezizomycotina</taxon>
        <taxon>Sordariomycetes</taxon>
        <taxon>Hypocreomycetidae</taxon>
        <taxon>Hypocreales</taxon>
        <taxon>Nectriaceae</taxon>
        <taxon>Fusarium</taxon>
        <taxon>Fusarium oxysporum species complex</taxon>
    </lineage>
</organism>